<evidence type="ECO:0000313" key="2">
    <source>
        <dbReference type="EMBL" id="ELY97939.1"/>
    </source>
</evidence>
<protein>
    <recommendedName>
        <fullName evidence="4">DUF2178 domain-containing protein</fullName>
    </recommendedName>
</protein>
<keyword evidence="1" id="KW-0812">Transmembrane</keyword>
<keyword evidence="3" id="KW-1185">Reference proteome</keyword>
<evidence type="ECO:0000256" key="1">
    <source>
        <dbReference type="SAM" id="Phobius"/>
    </source>
</evidence>
<dbReference type="RefSeq" id="WP_006110787.1">
    <property type="nucleotide sequence ID" value="NZ_AOIO01000040.1"/>
</dbReference>
<accession>M0AHA8</accession>
<proteinExistence type="predicted"/>
<keyword evidence="1" id="KW-0472">Membrane</keyword>
<dbReference type="eggNOG" id="arCOG08181">
    <property type="taxonomic scope" value="Archaea"/>
</dbReference>
<dbReference type="STRING" id="29540.C481_18425"/>
<evidence type="ECO:0000313" key="3">
    <source>
        <dbReference type="Proteomes" id="UP000011554"/>
    </source>
</evidence>
<name>M0AHA8_NATA1</name>
<feature type="transmembrane region" description="Helical" evidence="1">
    <location>
        <begin position="22"/>
        <end position="55"/>
    </location>
</feature>
<dbReference type="Proteomes" id="UP000011554">
    <property type="component" value="Unassembled WGS sequence"/>
</dbReference>
<keyword evidence="1" id="KW-1133">Transmembrane helix</keyword>
<feature type="transmembrane region" description="Helical" evidence="1">
    <location>
        <begin position="76"/>
        <end position="97"/>
    </location>
</feature>
<dbReference type="EMBL" id="AOIO01000040">
    <property type="protein sequence ID" value="ELY97939.1"/>
    <property type="molecule type" value="Genomic_DNA"/>
</dbReference>
<gene>
    <name evidence="2" type="ORF">C481_18425</name>
</gene>
<dbReference type="OrthoDB" id="170070at2157"/>
<dbReference type="AlphaFoldDB" id="M0AHA8"/>
<sequence length="134" mass="14708">MTALSTSEFNPRTYRRASSASYVVGIAALLLGIAVGEALIGTVVYVAAFVVGVTIPRASPQSVYDERDEALAARTSDLVLTAIGFGGFAAFVSLWTLELLGRFTWSSELLYVFWAWCAFWLLWGGTYTYVRFRA</sequence>
<evidence type="ECO:0008006" key="4">
    <source>
        <dbReference type="Google" id="ProtNLM"/>
    </source>
</evidence>
<reference evidence="2 3" key="1">
    <citation type="journal article" date="2014" name="PLoS Genet.">
        <title>Phylogenetically driven sequencing of extremely halophilic archaea reveals strategies for static and dynamic osmo-response.</title>
        <authorList>
            <person name="Becker E.A."/>
            <person name="Seitzer P.M."/>
            <person name="Tritt A."/>
            <person name="Larsen D."/>
            <person name="Krusor M."/>
            <person name="Yao A.I."/>
            <person name="Wu D."/>
            <person name="Madern D."/>
            <person name="Eisen J.A."/>
            <person name="Darling A.E."/>
            <person name="Facciotti M.T."/>
        </authorList>
    </citation>
    <scope>NUCLEOTIDE SEQUENCE [LARGE SCALE GENOMIC DNA]</scope>
    <source>
        <strain evidence="2 3">DSM 12278</strain>
    </source>
</reference>
<dbReference type="PATRIC" id="fig|29540.5.peg.3753"/>
<feature type="transmembrane region" description="Helical" evidence="1">
    <location>
        <begin position="109"/>
        <end position="130"/>
    </location>
</feature>
<organism evidence="2 3">
    <name type="scientific">Natrialba asiatica (strain ATCC 700177 / DSM 12278 / JCM 9576 / FERM P-10747 / NBRC 102637 / 172P1)</name>
    <dbReference type="NCBI Taxonomy" id="29540"/>
    <lineage>
        <taxon>Archaea</taxon>
        <taxon>Methanobacteriati</taxon>
        <taxon>Methanobacteriota</taxon>
        <taxon>Stenosarchaea group</taxon>
        <taxon>Halobacteria</taxon>
        <taxon>Halobacteriales</taxon>
        <taxon>Natrialbaceae</taxon>
        <taxon>Natrialba</taxon>
    </lineage>
</organism>
<comment type="caution">
    <text evidence="2">The sequence shown here is derived from an EMBL/GenBank/DDBJ whole genome shotgun (WGS) entry which is preliminary data.</text>
</comment>